<keyword evidence="5" id="KW-0677">Repeat</keyword>
<dbReference type="InParanoid" id="B3S197"/>
<keyword evidence="6" id="KW-0256">Endoplasmic reticulum</keyword>
<dbReference type="PhylomeDB" id="B3S197"/>
<comment type="subcellular location">
    <subcellularLocation>
        <location evidence="1">Endoplasmic reticulum membrane</location>
        <topology evidence="1">Single-pass membrane protein</topology>
    </subcellularLocation>
</comment>
<name>B3S197_TRIAD</name>
<feature type="repeat" description="WD" evidence="11">
    <location>
        <begin position="179"/>
        <end position="220"/>
    </location>
</feature>
<evidence type="ECO:0000256" key="4">
    <source>
        <dbReference type="ARBA" id="ARBA00022692"/>
    </source>
</evidence>
<dbReference type="InterPro" id="IPR019775">
    <property type="entry name" value="WD40_repeat_CS"/>
</dbReference>
<dbReference type="InterPro" id="IPR045260">
    <property type="entry name" value="Sec12-like"/>
</dbReference>
<evidence type="ECO:0000256" key="5">
    <source>
        <dbReference type="ARBA" id="ARBA00022737"/>
    </source>
</evidence>
<dbReference type="OrthoDB" id="2013972at2759"/>
<dbReference type="GO" id="GO:0003400">
    <property type="term" value="P:regulation of COPII vesicle coating"/>
    <property type="evidence" value="ECO:0000318"/>
    <property type="project" value="GO_Central"/>
</dbReference>
<keyword evidence="3 11" id="KW-0853">WD repeat</keyword>
<dbReference type="KEGG" id="tad:TRIADDRAFT_64094"/>
<keyword evidence="9 12" id="KW-1133">Transmembrane helix</keyword>
<proteinExistence type="predicted"/>
<keyword evidence="14" id="KW-1185">Reference proteome</keyword>
<dbReference type="GeneID" id="6755327"/>
<dbReference type="InterPro" id="IPR001680">
    <property type="entry name" value="WD40_rpt"/>
</dbReference>
<dbReference type="PROSITE" id="PS50082">
    <property type="entry name" value="WD_REPEATS_2"/>
    <property type="match status" value="1"/>
</dbReference>
<dbReference type="PANTHER" id="PTHR23284:SF0">
    <property type="entry name" value="PROLACTIN REGULATORY ELEMENT-BINDING PROTEIN"/>
    <property type="match status" value="1"/>
</dbReference>
<dbReference type="Proteomes" id="UP000009022">
    <property type="component" value="Unassembled WGS sequence"/>
</dbReference>
<dbReference type="STRING" id="10228.B3S197"/>
<organism evidence="13 14">
    <name type="scientific">Trichoplax adhaerens</name>
    <name type="common">Trichoplax reptans</name>
    <dbReference type="NCBI Taxonomy" id="10228"/>
    <lineage>
        <taxon>Eukaryota</taxon>
        <taxon>Metazoa</taxon>
        <taxon>Placozoa</taxon>
        <taxon>Uniplacotomia</taxon>
        <taxon>Trichoplacea</taxon>
        <taxon>Trichoplacidae</taxon>
        <taxon>Trichoplax</taxon>
    </lineage>
</organism>
<dbReference type="PROSITE" id="PS50294">
    <property type="entry name" value="WD_REPEATS_REGION"/>
    <property type="match status" value="1"/>
</dbReference>
<gene>
    <name evidence="13" type="ORF">TRIADDRAFT_64094</name>
</gene>
<keyword evidence="7" id="KW-0931">ER-Golgi transport</keyword>
<dbReference type="GO" id="GO:0015031">
    <property type="term" value="P:protein transport"/>
    <property type="evidence" value="ECO:0007669"/>
    <property type="project" value="UniProtKB-KW"/>
</dbReference>
<evidence type="ECO:0000256" key="7">
    <source>
        <dbReference type="ARBA" id="ARBA00022892"/>
    </source>
</evidence>
<protein>
    <submittedName>
        <fullName evidence="13">Uncharacterized protein</fullName>
    </submittedName>
</protein>
<evidence type="ECO:0000256" key="9">
    <source>
        <dbReference type="ARBA" id="ARBA00022989"/>
    </source>
</evidence>
<dbReference type="FunCoup" id="B3S197">
    <property type="interactions" value="1573"/>
</dbReference>
<sequence>MGLKERFPTDYPLYAISTLDDHHIVLAGGGGSARTGVPNALEIYNLTKGSGNAIQAEPVCRYDTDPEAVMNIALHPKERVIACGMSEKCQLLSIRQDTRINESNETVRRRGDGNDRVFSQVSKKLLLEPGLTVRTDFNEDGPRQKIVLFTRYGLRMITGGMDGHIRIWKYPDLQLQLDIAAHSGDIDEMDVNETGTRIVSVSRDNHVYVWNSTNGERVSELTISFSKAKGKYIARSCRFGTAVGATESLYTVHNPLSSSSKGACYLVKWNADDYHPLKYRAIGAERATKMVISNDGHFLGLGTSEGSVLICTTFNLKTIIRVPNAHASVITGLTFSKCTSEARELVDSDIALISISIDKNFCITTLPKRREISIVFLILVVIIAIYIAFSYMAYLGI</sequence>
<evidence type="ECO:0000313" key="13">
    <source>
        <dbReference type="EMBL" id="EDV23524.1"/>
    </source>
</evidence>
<dbReference type="CTD" id="6755327"/>
<dbReference type="GO" id="GO:0005789">
    <property type="term" value="C:endoplasmic reticulum membrane"/>
    <property type="evidence" value="ECO:0000318"/>
    <property type="project" value="GO_Central"/>
</dbReference>
<evidence type="ECO:0000256" key="3">
    <source>
        <dbReference type="ARBA" id="ARBA00022574"/>
    </source>
</evidence>
<evidence type="ECO:0000256" key="6">
    <source>
        <dbReference type="ARBA" id="ARBA00022824"/>
    </source>
</evidence>
<dbReference type="RefSeq" id="XP_002114434.1">
    <property type="nucleotide sequence ID" value="XM_002114398.1"/>
</dbReference>
<dbReference type="Pfam" id="PF00400">
    <property type="entry name" value="WD40"/>
    <property type="match status" value="2"/>
</dbReference>
<dbReference type="SUPFAM" id="SSF50978">
    <property type="entry name" value="WD40 repeat-like"/>
    <property type="match status" value="1"/>
</dbReference>
<dbReference type="Gene3D" id="2.130.10.10">
    <property type="entry name" value="YVTN repeat-like/Quinoprotein amine dehydrogenase"/>
    <property type="match status" value="1"/>
</dbReference>
<keyword evidence="8" id="KW-0653">Protein transport</keyword>
<reference evidence="13 14" key="1">
    <citation type="journal article" date="2008" name="Nature">
        <title>The Trichoplax genome and the nature of placozoans.</title>
        <authorList>
            <person name="Srivastava M."/>
            <person name="Begovic E."/>
            <person name="Chapman J."/>
            <person name="Putnam N.H."/>
            <person name="Hellsten U."/>
            <person name="Kawashima T."/>
            <person name="Kuo A."/>
            <person name="Mitros T."/>
            <person name="Salamov A."/>
            <person name="Carpenter M.L."/>
            <person name="Signorovitch A.Y."/>
            <person name="Moreno M.A."/>
            <person name="Kamm K."/>
            <person name="Grimwood J."/>
            <person name="Schmutz J."/>
            <person name="Shapiro H."/>
            <person name="Grigoriev I.V."/>
            <person name="Buss L.W."/>
            <person name="Schierwater B."/>
            <person name="Dellaporta S.L."/>
            <person name="Rokhsar D.S."/>
        </authorList>
    </citation>
    <scope>NUCLEOTIDE SEQUENCE [LARGE SCALE GENOMIC DNA]</scope>
    <source>
        <strain evidence="13 14">Grell-BS-1999</strain>
    </source>
</reference>
<feature type="transmembrane region" description="Helical" evidence="12">
    <location>
        <begin position="374"/>
        <end position="394"/>
    </location>
</feature>
<keyword evidence="4 12" id="KW-0812">Transmembrane</keyword>
<dbReference type="PANTHER" id="PTHR23284">
    <property type="entry name" value="PROLACTIN REGULATORY ELEMENT BINDING PROTEIN"/>
    <property type="match status" value="1"/>
</dbReference>
<dbReference type="InterPro" id="IPR015943">
    <property type="entry name" value="WD40/YVTN_repeat-like_dom_sf"/>
</dbReference>
<evidence type="ECO:0000256" key="2">
    <source>
        <dbReference type="ARBA" id="ARBA00022448"/>
    </source>
</evidence>
<evidence type="ECO:0000256" key="10">
    <source>
        <dbReference type="ARBA" id="ARBA00023136"/>
    </source>
</evidence>
<dbReference type="OMA" id="YYVQPRI"/>
<evidence type="ECO:0000256" key="11">
    <source>
        <dbReference type="PROSITE-ProRule" id="PRU00221"/>
    </source>
</evidence>
<evidence type="ECO:0000256" key="1">
    <source>
        <dbReference type="ARBA" id="ARBA00004389"/>
    </source>
</evidence>
<accession>B3S197</accession>
<dbReference type="HOGENOM" id="CLU_054579_0_0_1"/>
<evidence type="ECO:0000313" key="14">
    <source>
        <dbReference type="Proteomes" id="UP000009022"/>
    </source>
</evidence>
<evidence type="ECO:0000256" key="8">
    <source>
        <dbReference type="ARBA" id="ARBA00022927"/>
    </source>
</evidence>
<dbReference type="GO" id="GO:0005085">
    <property type="term" value="F:guanyl-nucleotide exchange factor activity"/>
    <property type="evidence" value="ECO:0007669"/>
    <property type="project" value="InterPro"/>
</dbReference>
<dbReference type="PROSITE" id="PS00678">
    <property type="entry name" value="WD_REPEATS_1"/>
    <property type="match status" value="1"/>
</dbReference>
<keyword evidence="10 12" id="KW-0472">Membrane</keyword>
<dbReference type="eggNOG" id="KOG0771">
    <property type="taxonomic scope" value="Eukaryota"/>
</dbReference>
<dbReference type="AlphaFoldDB" id="B3S197"/>
<evidence type="ECO:0000256" key="12">
    <source>
        <dbReference type="SAM" id="Phobius"/>
    </source>
</evidence>
<keyword evidence="2" id="KW-0813">Transport</keyword>
<dbReference type="SMART" id="SM00320">
    <property type="entry name" value="WD40"/>
    <property type="match status" value="4"/>
</dbReference>
<dbReference type="InterPro" id="IPR036322">
    <property type="entry name" value="WD40_repeat_dom_sf"/>
</dbReference>
<dbReference type="GO" id="GO:0006888">
    <property type="term" value="P:endoplasmic reticulum to Golgi vesicle-mediated transport"/>
    <property type="evidence" value="ECO:0000318"/>
    <property type="project" value="GO_Central"/>
</dbReference>
<dbReference type="EMBL" id="DS985247">
    <property type="protein sequence ID" value="EDV23524.1"/>
    <property type="molecule type" value="Genomic_DNA"/>
</dbReference>